<evidence type="ECO:0000256" key="10">
    <source>
        <dbReference type="ARBA" id="ARBA00022884"/>
    </source>
</evidence>
<dbReference type="PANTHER" id="PTHR47545:SF1">
    <property type="entry name" value="MULTIFUNCTIONAL CCA PROTEIN"/>
    <property type="match status" value="1"/>
</dbReference>
<dbReference type="KEGG" id="pseg:D3H65_30435"/>
<evidence type="ECO:0000259" key="13">
    <source>
        <dbReference type="PROSITE" id="PS51831"/>
    </source>
</evidence>
<evidence type="ECO:0000256" key="1">
    <source>
        <dbReference type="ARBA" id="ARBA00001946"/>
    </source>
</evidence>
<sequence>MDIRCTDKELFVFNKIGHAAADLGIEAWIIGGFVRDKLIGRNTKDADIVCVGDGIELANRVADRFNPRPPVAFFKTYGTAQIKLKDFYDHQDIEELGISEKGDDPLAERGDDSPAEDGSAPPSFRKEGGGEAAFEIEFVGARKESYRYHSRNPEVLPGTIKDDQDRRDFTINAMAISLNKADFGTLVDPFNGIKDLENKLIRTPLDPLQTFSDDPLRMMRAIRFAAQLGFTIHPPVFQAIKDNVERIRIISQERITDELNKILLSNKPSVGFDLLYKAGLLHIIFPQMIDLVGAEFVDGLGHKDNFYHTLQVVDNISRHTNDLWLRWAALLHDIGKPPTKKFEAGHGWTFHGHEVVGGRMVPRIFARLKLPQNEKMRFVRKLVELHLRPISLTKEDITDSAIRRLLFDAGDDIEALMMLCSADITSKNKQKVKRYLENFELVKLRLHEVEEKDRIRNWQPPITGEMVMEIFGLTPCKQVGDIKNAIREAILDGKIDNNYDAAYDFMLKTADELGLKPVI</sequence>
<dbReference type="Gene3D" id="3.30.460.10">
    <property type="entry name" value="Beta Polymerase, domain 2"/>
    <property type="match status" value="1"/>
</dbReference>
<dbReference type="GO" id="GO:0005524">
    <property type="term" value="F:ATP binding"/>
    <property type="evidence" value="ECO:0007669"/>
    <property type="project" value="UniProtKB-KW"/>
</dbReference>
<evidence type="ECO:0000256" key="6">
    <source>
        <dbReference type="ARBA" id="ARBA00022741"/>
    </source>
</evidence>
<evidence type="ECO:0000256" key="9">
    <source>
        <dbReference type="ARBA" id="ARBA00022842"/>
    </source>
</evidence>
<reference evidence="14 15" key="1">
    <citation type="submission" date="2018-09" db="EMBL/GenBank/DDBJ databases">
        <title>Genome sequencing of strain 6GH32-13.</title>
        <authorList>
            <person name="Weon H.-Y."/>
            <person name="Heo J."/>
            <person name="Kwon S.-W."/>
        </authorList>
    </citation>
    <scope>NUCLEOTIDE SEQUENCE [LARGE SCALE GENOMIC DNA]</scope>
    <source>
        <strain evidence="14 15">5GH32-13</strain>
    </source>
</reference>
<keyword evidence="6" id="KW-0547">Nucleotide-binding</keyword>
<gene>
    <name evidence="14" type="ORF">D3H65_30435</name>
</gene>
<dbReference type="OrthoDB" id="9805698at2"/>
<dbReference type="CDD" id="cd00077">
    <property type="entry name" value="HDc"/>
    <property type="match status" value="1"/>
</dbReference>
<organism evidence="14 15">
    <name type="scientific">Paraflavitalea soli</name>
    <dbReference type="NCBI Taxonomy" id="2315862"/>
    <lineage>
        <taxon>Bacteria</taxon>
        <taxon>Pseudomonadati</taxon>
        <taxon>Bacteroidota</taxon>
        <taxon>Chitinophagia</taxon>
        <taxon>Chitinophagales</taxon>
        <taxon>Chitinophagaceae</taxon>
        <taxon>Paraflavitalea</taxon>
    </lineage>
</organism>
<dbReference type="InterPro" id="IPR006674">
    <property type="entry name" value="HD_domain"/>
</dbReference>
<keyword evidence="9" id="KW-0460">Magnesium</keyword>
<dbReference type="SUPFAM" id="SSF81891">
    <property type="entry name" value="Poly A polymerase C-terminal region-like"/>
    <property type="match status" value="1"/>
</dbReference>
<keyword evidence="4" id="KW-0548">Nucleotidyltransferase</keyword>
<evidence type="ECO:0000256" key="7">
    <source>
        <dbReference type="ARBA" id="ARBA00022800"/>
    </source>
</evidence>
<dbReference type="EMBL" id="CP032157">
    <property type="protein sequence ID" value="AXY78050.1"/>
    <property type="molecule type" value="Genomic_DNA"/>
</dbReference>
<dbReference type="AlphaFoldDB" id="A0A3B7MY77"/>
<dbReference type="CDD" id="cd05398">
    <property type="entry name" value="NT_ClassII-CCAase"/>
    <property type="match status" value="1"/>
</dbReference>
<keyword evidence="10 11" id="KW-0694">RNA-binding</keyword>
<keyword evidence="3" id="KW-0819">tRNA processing</keyword>
<evidence type="ECO:0000256" key="12">
    <source>
        <dbReference type="SAM" id="MobiDB-lite"/>
    </source>
</evidence>
<evidence type="ECO:0000256" key="3">
    <source>
        <dbReference type="ARBA" id="ARBA00022694"/>
    </source>
</evidence>
<feature type="domain" description="HD" evidence="13">
    <location>
        <begin position="305"/>
        <end position="416"/>
    </location>
</feature>
<comment type="cofactor">
    <cofactor evidence="1">
        <name>Mg(2+)</name>
        <dbReference type="ChEBI" id="CHEBI:18420"/>
    </cofactor>
</comment>
<dbReference type="Pfam" id="PF12627">
    <property type="entry name" value="PolyA_pol_RNAbd"/>
    <property type="match status" value="1"/>
</dbReference>
<dbReference type="GO" id="GO:0008033">
    <property type="term" value="P:tRNA processing"/>
    <property type="evidence" value="ECO:0007669"/>
    <property type="project" value="UniProtKB-KW"/>
</dbReference>
<keyword evidence="5" id="KW-0479">Metal-binding</keyword>
<evidence type="ECO:0000313" key="14">
    <source>
        <dbReference type="EMBL" id="AXY78050.1"/>
    </source>
</evidence>
<keyword evidence="8" id="KW-0067">ATP-binding</keyword>
<dbReference type="InterPro" id="IPR002646">
    <property type="entry name" value="PolA_pol_head_dom"/>
</dbReference>
<dbReference type="SUPFAM" id="SSF81301">
    <property type="entry name" value="Nucleotidyltransferase"/>
    <property type="match status" value="2"/>
</dbReference>
<dbReference type="InterPro" id="IPR050124">
    <property type="entry name" value="tRNA_CCA-adding_enzyme"/>
</dbReference>
<dbReference type="InterPro" id="IPR032828">
    <property type="entry name" value="PolyA_RNA-bd"/>
</dbReference>
<dbReference type="SMART" id="SM00471">
    <property type="entry name" value="HDc"/>
    <property type="match status" value="1"/>
</dbReference>
<protein>
    <submittedName>
        <fullName evidence="14">HD domain-containing protein</fullName>
    </submittedName>
</protein>
<dbReference type="GO" id="GO:0042245">
    <property type="term" value="P:RNA repair"/>
    <property type="evidence" value="ECO:0007669"/>
    <property type="project" value="UniProtKB-KW"/>
</dbReference>
<keyword evidence="2 11" id="KW-0808">Transferase</keyword>
<evidence type="ECO:0000256" key="4">
    <source>
        <dbReference type="ARBA" id="ARBA00022695"/>
    </source>
</evidence>
<feature type="region of interest" description="Disordered" evidence="12">
    <location>
        <begin position="98"/>
        <end position="128"/>
    </location>
</feature>
<dbReference type="GO" id="GO:0003723">
    <property type="term" value="F:RNA binding"/>
    <property type="evidence" value="ECO:0007669"/>
    <property type="project" value="UniProtKB-KW"/>
</dbReference>
<dbReference type="Gene3D" id="1.10.3090.10">
    <property type="entry name" value="cca-adding enzyme, domain 2"/>
    <property type="match status" value="1"/>
</dbReference>
<dbReference type="GO" id="GO:0046872">
    <property type="term" value="F:metal ion binding"/>
    <property type="evidence" value="ECO:0007669"/>
    <property type="project" value="UniProtKB-KW"/>
</dbReference>
<evidence type="ECO:0000256" key="5">
    <source>
        <dbReference type="ARBA" id="ARBA00022723"/>
    </source>
</evidence>
<dbReference type="PROSITE" id="PS51831">
    <property type="entry name" value="HD"/>
    <property type="match status" value="1"/>
</dbReference>
<evidence type="ECO:0000313" key="15">
    <source>
        <dbReference type="Proteomes" id="UP000263900"/>
    </source>
</evidence>
<accession>A0A3B7MY77</accession>
<dbReference type="GO" id="GO:0016779">
    <property type="term" value="F:nucleotidyltransferase activity"/>
    <property type="evidence" value="ECO:0007669"/>
    <property type="project" value="UniProtKB-KW"/>
</dbReference>
<feature type="compositionally biased region" description="Basic and acidic residues" evidence="12">
    <location>
        <begin position="98"/>
        <end position="112"/>
    </location>
</feature>
<keyword evidence="7" id="KW-0692">RNA repair</keyword>
<evidence type="ECO:0000256" key="8">
    <source>
        <dbReference type="ARBA" id="ARBA00022840"/>
    </source>
</evidence>
<dbReference type="InterPro" id="IPR006675">
    <property type="entry name" value="HDIG_dom"/>
</dbReference>
<dbReference type="NCBIfam" id="TIGR00277">
    <property type="entry name" value="HDIG"/>
    <property type="match status" value="1"/>
</dbReference>
<evidence type="ECO:0000256" key="2">
    <source>
        <dbReference type="ARBA" id="ARBA00022679"/>
    </source>
</evidence>
<proteinExistence type="inferred from homology"/>
<comment type="similarity">
    <text evidence="11">Belongs to the tRNA nucleotidyltransferase/poly(A) polymerase family.</text>
</comment>
<dbReference type="PANTHER" id="PTHR47545">
    <property type="entry name" value="MULTIFUNCTIONAL CCA PROTEIN"/>
    <property type="match status" value="1"/>
</dbReference>
<keyword evidence="15" id="KW-1185">Reference proteome</keyword>
<dbReference type="InterPro" id="IPR003607">
    <property type="entry name" value="HD/PDEase_dom"/>
</dbReference>
<evidence type="ECO:0000256" key="11">
    <source>
        <dbReference type="RuleBase" id="RU003953"/>
    </source>
</evidence>
<dbReference type="RefSeq" id="WP_119053923.1">
    <property type="nucleotide sequence ID" value="NZ_CP032157.1"/>
</dbReference>
<dbReference type="Pfam" id="PF01743">
    <property type="entry name" value="PolyA_pol"/>
    <property type="match status" value="2"/>
</dbReference>
<dbReference type="Pfam" id="PF01966">
    <property type="entry name" value="HD"/>
    <property type="match status" value="1"/>
</dbReference>
<dbReference type="Proteomes" id="UP000263900">
    <property type="component" value="Chromosome"/>
</dbReference>
<dbReference type="InterPro" id="IPR043519">
    <property type="entry name" value="NT_sf"/>
</dbReference>
<name>A0A3B7MY77_9BACT</name>